<dbReference type="AlphaFoldDB" id="A0A2N3PQC6"/>
<protein>
    <submittedName>
        <fullName evidence="5">Peptide ABC transporter</fullName>
    </submittedName>
</protein>
<dbReference type="GO" id="GO:0043190">
    <property type="term" value="C:ATP-binding cassette (ABC) transporter complex"/>
    <property type="evidence" value="ECO:0007669"/>
    <property type="project" value="InterPro"/>
</dbReference>
<name>A0A2N3PQC6_9PROT</name>
<comment type="subcellular location">
    <subcellularLocation>
        <location evidence="1">Periplasm</location>
    </subcellularLocation>
</comment>
<dbReference type="GO" id="GO:0030288">
    <property type="term" value="C:outer membrane-bounded periplasmic space"/>
    <property type="evidence" value="ECO:0007669"/>
    <property type="project" value="UniProtKB-ARBA"/>
</dbReference>
<dbReference type="GO" id="GO:1904680">
    <property type="term" value="F:peptide transmembrane transporter activity"/>
    <property type="evidence" value="ECO:0007669"/>
    <property type="project" value="TreeGrafter"/>
</dbReference>
<dbReference type="OrthoDB" id="9803988at2"/>
<evidence type="ECO:0000256" key="2">
    <source>
        <dbReference type="ARBA" id="ARBA00005695"/>
    </source>
</evidence>
<evidence type="ECO:0000313" key="6">
    <source>
        <dbReference type="Proteomes" id="UP000233293"/>
    </source>
</evidence>
<reference evidence="6" key="1">
    <citation type="submission" date="2017-12" db="EMBL/GenBank/DDBJ databases">
        <title>Draft genome sequence of Telmatospirillum siberiense 26-4b1T, an acidotolerant peatland alphaproteobacterium potentially involved in sulfur cycling.</title>
        <authorList>
            <person name="Hausmann B."/>
            <person name="Pjevac P."/>
            <person name="Schreck K."/>
            <person name="Herbold C.W."/>
            <person name="Daims H."/>
            <person name="Wagner M."/>
            <person name="Pester M."/>
            <person name="Loy A."/>
        </authorList>
    </citation>
    <scope>NUCLEOTIDE SEQUENCE [LARGE SCALE GENOMIC DNA]</scope>
    <source>
        <strain evidence="6">26-4b1</strain>
    </source>
</reference>
<feature type="signal peptide" evidence="3">
    <location>
        <begin position="1"/>
        <end position="25"/>
    </location>
</feature>
<dbReference type="Pfam" id="PF00496">
    <property type="entry name" value="SBP_bac_5"/>
    <property type="match status" value="1"/>
</dbReference>
<dbReference type="InterPro" id="IPR030678">
    <property type="entry name" value="Peptide/Ni-bd"/>
</dbReference>
<evidence type="ECO:0000256" key="3">
    <source>
        <dbReference type="SAM" id="SignalP"/>
    </source>
</evidence>
<dbReference type="Gene3D" id="3.10.105.10">
    <property type="entry name" value="Dipeptide-binding Protein, Domain 3"/>
    <property type="match status" value="1"/>
</dbReference>
<gene>
    <name evidence="5" type="ORF">CWS72_20700</name>
</gene>
<evidence type="ECO:0000256" key="1">
    <source>
        <dbReference type="ARBA" id="ARBA00004418"/>
    </source>
</evidence>
<feature type="domain" description="Solute-binding protein family 5" evidence="4">
    <location>
        <begin position="101"/>
        <end position="447"/>
    </location>
</feature>
<proteinExistence type="inferred from homology"/>
<dbReference type="EMBL" id="PIUM01000029">
    <property type="protein sequence ID" value="PKU22609.1"/>
    <property type="molecule type" value="Genomic_DNA"/>
</dbReference>
<keyword evidence="3" id="KW-0732">Signal</keyword>
<dbReference type="Gene3D" id="3.40.190.10">
    <property type="entry name" value="Periplasmic binding protein-like II"/>
    <property type="match status" value="1"/>
</dbReference>
<dbReference type="SUPFAM" id="SSF53850">
    <property type="entry name" value="Periplasmic binding protein-like II"/>
    <property type="match status" value="1"/>
</dbReference>
<dbReference type="RefSeq" id="WP_101252542.1">
    <property type="nucleotide sequence ID" value="NZ_PIUM01000029.1"/>
</dbReference>
<evidence type="ECO:0000259" key="4">
    <source>
        <dbReference type="Pfam" id="PF00496"/>
    </source>
</evidence>
<dbReference type="Proteomes" id="UP000233293">
    <property type="component" value="Unassembled WGS sequence"/>
</dbReference>
<dbReference type="PIRSF" id="PIRSF002741">
    <property type="entry name" value="MppA"/>
    <property type="match status" value="1"/>
</dbReference>
<dbReference type="InterPro" id="IPR039424">
    <property type="entry name" value="SBP_5"/>
</dbReference>
<sequence length="555" mass="62160">MWLRRQFAASLLISLLAWLPGPAFAETNQLVIGLSQFPTNFNPLIDTTVAKSYVLGLARRPLTLYDKDWRLVCMLCTELPTIENGQAVIEPLPDGGKGIAVTYRIQPEARWGDGVPVSSEDIVFSWTVGRHPESGVSHGEMFRRIRAIDVTDAKTFTVHLNKVTFDYNAINDFEVLPAHLEKEAFRTPAGYKTNSRYETDVTNPGLYFGPYRPTNVVRGQFIVFEPNPTWYGNKPAFAKIIVKVIESTPSLEANLLSGDIDMVAGELGMTVDGAVSFERRKRPEWVVVYKPTLFYEQITVNVENPILADRRVRQALLYGLDRAGIVRQIFQGKQPVADSDVSPMDWSADPGIKTYPFDPKKAADLLDAAGWTPGTDGTRRNAKGDKLAVELMTTAGNRNREAVELVAQQAWKRLGIDVTLRNQPARTFFGETVLRHAFPSLALFAWSSYPESLPRTTLASDMAPVQANNFAGQNTGGYKNPEMDHLLDAIEGELDKERRRVLWHQLQALYAEDLPALPLTFHAVPFVLPKWLKGVEPTGTQYPTTLWAENWRAEK</sequence>
<feature type="chain" id="PRO_5014762248" evidence="3">
    <location>
        <begin position="26"/>
        <end position="555"/>
    </location>
</feature>
<accession>A0A2N3PQC6</accession>
<keyword evidence="6" id="KW-1185">Reference proteome</keyword>
<dbReference type="GO" id="GO:0015833">
    <property type="term" value="P:peptide transport"/>
    <property type="evidence" value="ECO:0007669"/>
    <property type="project" value="TreeGrafter"/>
</dbReference>
<dbReference type="PANTHER" id="PTHR30290">
    <property type="entry name" value="PERIPLASMIC BINDING COMPONENT OF ABC TRANSPORTER"/>
    <property type="match status" value="1"/>
</dbReference>
<comment type="caution">
    <text evidence="5">The sequence shown here is derived from an EMBL/GenBank/DDBJ whole genome shotgun (WGS) entry which is preliminary data.</text>
</comment>
<dbReference type="CDD" id="cd08513">
    <property type="entry name" value="PBP2_thermophilic_Hb8_like"/>
    <property type="match status" value="1"/>
</dbReference>
<organism evidence="5 6">
    <name type="scientific">Telmatospirillum siberiense</name>
    <dbReference type="NCBI Taxonomy" id="382514"/>
    <lineage>
        <taxon>Bacteria</taxon>
        <taxon>Pseudomonadati</taxon>
        <taxon>Pseudomonadota</taxon>
        <taxon>Alphaproteobacteria</taxon>
        <taxon>Rhodospirillales</taxon>
        <taxon>Rhodospirillaceae</taxon>
        <taxon>Telmatospirillum</taxon>
    </lineage>
</organism>
<evidence type="ECO:0000313" key="5">
    <source>
        <dbReference type="EMBL" id="PKU22609.1"/>
    </source>
</evidence>
<dbReference type="Gene3D" id="3.90.76.10">
    <property type="entry name" value="Dipeptide-binding Protein, Domain 1"/>
    <property type="match status" value="1"/>
</dbReference>
<dbReference type="InterPro" id="IPR000914">
    <property type="entry name" value="SBP_5_dom"/>
</dbReference>
<comment type="similarity">
    <text evidence="2">Belongs to the bacterial solute-binding protein 5 family.</text>
</comment>